<dbReference type="AlphaFoldDB" id="A0A7X2D4P2"/>
<dbReference type="InterPro" id="IPR004358">
    <property type="entry name" value="Sig_transdc_His_kin-like_C"/>
</dbReference>
<feature type="domain" description="Response regulatory" evidence="16">
    <location>
        <begin position="889"/>
        <end position="1009"/>
    </location>
</feature>
<dbReference type="PROSITE" id="PS50109">
    <property type="entry name" value="HIS_KIN"/>
    <property type="match status" value="1"/>
</dbReference>
<dbReference type="PANTHER" id="PTHR45339:SF5">
    <property type="entry name" value="HISTIDINE KINASE"/>
    <property type="match status" value="1"/>
</dbReference>
<evidence type="ECO:0000256" key="13">
    <source>
        <dbReference type="SAM" id="Coils"/>
    </source>
</evidence>
<dbReference type="FunFam" id="3.30.565.10:FF:000010">
    <property type="entry name" value="Sensor histidine kinase RcsC"/>
    <property type="match status" value="1"/>
</dbReference>
<dbReference type="RefSeq" id="WP_153346296.1">
    <property type="nucleotide sequence ID" value="NZ_WIVE01000073.1"/>
</dbReference>
<protein>
    <recommendedName>
        <fullName evidence="10">Sensory/regulatory protein RpfC</fullName>
        <ecNumber evidence="2">2.7.13.3</ecNumber>
    </recommendedName>
</protein>
<dbReference type="PANTHER" id="PTHR45339">
    <property type="entry name" value="HYBRID SIGNAL TRANSDUCTION HISTIDINE KINASE J"/>
    <property type="match status" value="1"/>
</dbReference>
<dbReference type="InterPro" id="IPR013767">
    <property type="entry name" value="PAS_fold"/>
</dbReference>
<comment type="subunit">
    <text evidence="9">At low DSF concentrations, interacts with RpfF.</text>
</comment>
<gene>
    <name evidence="19" type="ORF">GHC57_16605</name>
</gene>
<evidence type="ECO:0000256" key="2">
    <source>
        <dbReference type="ARBA" id="ARBA00012438"/>
    </source>
</evidence>
<evidence type="ECO:0000256" key="10">
    <source>
        <dbReference type="ARBA" id="ARBA00068150"/>
    </source>
</evidence>
<keyword evidence="4" id="KW-0808">Transferase</keyword>
<dbReference type="InterPro" id="IPR036890">
    <property type="entry name" value="HATPase_C_sf"/>
</dbReference>
<dbReference type="SMART" id="SM00448">
    <property type="entry name" value="REC"/>
    <property type="match status" value="1"/>
</dbReference>
<evidence type="ECO:0000259" key="17">
    <source>
        <dbReference type="PROSITE" id="PS50112"/>
    </source>
</evidence>
<dbReference type="GO" id="GO:0005524">
    <property type="term" value="F:ATP binding"/>
    <property type="evidence" value="ECO:0007669"/>
    <property type="project" value="UniProtKB-KW"/>
</dbReference>
<dbReference type="Pfam" id="PF13426">
    <property type="entry name" value="PAS_9"/>
    <property type="match status" value="2"/>
</dbReference>
<evidence type="ECO:0000313" key="19">
    <source>
        <dbReference type="EMBL" id="MQX38138.1"/>
    </source>
</evidence>
<dbReference type="GO" id="GO:0005886">
    <property type="term" value="C:plasma membrane"/>
    <property type="evidence" value="ECO:0007669"/>
    <property type="project" value="UniProtKB-SubCell"/>
</dbReference>
<evidence type="ECO:0000256" key="3">
    <source>
        <dbReference type="ARBA" id="ARBA00022553"/>
    </source>
</evidence>
<dbReference type="Pfam" id="PF00989">
    <property type="entry name" value="PAS"/>
    <property type="match status" value="1"/>
</dbReference>
<name>A0A7X2D4P2_9PROT</name>
<dbReference type="CDD" id="cd00082">
    <property type="entry name" value="HisKA"/>
    <property type="match status" value="1"/>
</dbReference>
<evidence type="ECO:0000256" key="12">
    <source>
        <dbReference type="PROSITE-ProRule" id="PRU00169"/>
    </source>
</evidence>
<dbReference type="InterPro" id="IPR036097">
    <property type="entry name" value="HisK_dim/P_sf"/>
</dbReference>
<keyword evidence="5" id="KW-0547">Nucleotide-binding</keyword>
<dbReference type="Gene3D" id="1.10.287.130">
    <property type="match status" value="1"/>
</dbReference>
<dbReference type="Gene3D" id="3.40.50.2300">
    <property type="match status" value="2"/>
</dbReference>
<dbReference type="PRINTS" id="PR00344">
    <property type="entry name" value="BCTRLSENSOR"/>
</dbReference>
<dbReference type="PROSITE" id="PS50894">
    <property type="entry name" value="HPT"/>
    <property type="match status" value="1"/>
</dbReference>
<feature type="domain" description="PAS" evidence="17">
    <location>
        <begin position="153"/>
        <end position="227"/>
    </location>
</feature>
<dbReference type="InterPro" id="IPR001789">
    <property type="entry name" value="Sig_transdc_resp-reg_receiver"/>
</dbReference>
<dbReference type="SMART" id="SM00387">
    <property type="entry name" value="HATPase_c"/>
    <property type="match status" value="1"/>
</dbReference>
<dbReference type="SMART" id="SM00388">
    <property type="entry name" value="HisKA"/>
    <property type="match status" value="1"/>
</dbReference>
<evidence type="ECO:0000256" key="14">
    <source>
        <dbReference type="SAM" id="MobiDB-lite"/>
    </source>
</evidence>
<dbReference type="NCBIfam" id="TIGR00229">
    <property type="entry name" value="sensory_box"/>
    <property type="match status" value="3"/>
</dbReference>
<dbReference type="CDD" id="cd00130">
    <property type="entry name" value="PAS"/>
    <property type="match status" value="2"/>
</dbReference>
<accession>A0A7X2D4P2</accession>
<evidence type="ECO:0000259" key="16">
    <source>
        <dbReference type="PROSITE" id="PS50110"/>
    </source>
</evidence>
<dbReference type="Pfam" id="PF02518">
    <property type="entry name" value="HATPase_c"/>
    <property type="match status" value="1"/>
</dbReference>
<dbReference type="Proteomes" id="UP000434582">
    <property type="component" value="Unassembled WGS sequence"/>
</dbReference>
<evidence type="ECO:0000256" key="4">
    <source>
        <dbReference type="ARBA" id="ARBA00022679"/>
    </source>
</evidence>
<dbReference type="SUPFAM" id="SSF55785">
    <property type="entry name" value="PYP-like sensor domain (PAS domain)"/>
    <property type="match status" value="3"/>
</dbReference>
<feature type="modified residue" description="4-aspartylphosphate" evidence="12">
    <location>
        <position position="781"/>
    </location>
</feature>
<feature type="coiled-coil region" evidence="13">
    <location>
        <begin position="327"/>
        <end position="354"/>
    </location>
</feature>
<feature type="domain" description="Histidine kinase" evidence="15">
    <location>
        <begin position="483"/>
        <end position="711"/>
    </location>
</feature>
<dbReference type="InterPro" id="IPR003594">
    <property type="entry name" value="HATPase_dom"/>
</dbReference>
<feature type="region of interest" description="Disordered" evidence="14">
    <location>
        <begin position="1021"/>
        <end position="1060"/>
    </location>
</feature>
<dbReference type="InterPro" id="IPR036641">
    <property type="entry name" value="HPT_dom_sf"/>
</dbReference>
<sequence length="1170" mass="127914">MVSANGAAGAPGATAPHPGRTDRLDAVAGTDAGFRLLDDLGDAVYVHDLDGRLVAFNEPACTALGYSRADLAGMSVADFETTVTRAQIAAACRQIRADGTPFTHTGVHRRKDGGLVPVEMRSTAIVRDDQDLILTVARDVSDLHRAERILGESEQRFRSLIEHSPFGIAVTLPNGQPLMVNRRLAELLGRPRADLERMSFHEIYDRPEDRDRLLELYAFRGRVLDHEVSLRVHDPGTTTDGARWFLVSWQPTRFEGQDAIVSWYQDVNHRHIAGEEMRDLHAELQYRIEERTRELGVEITERRYAEAALKEANEFLEQKVEERTHYLKREIDQRRRAEKEREKTEMELLDIIETAPIAVGIADQNGRFLFWNPLFFRLGRQHMEESGKVNFGLDFVEPGLMRALQAQVIGGERVEHVEARLVTSDEDARWVLVSMRKLTFEGQAALLTWVFDITDMKEQAEALEEARLAAEASARAKSAFLATMSHEIRTPMNGVITMAEMLAQTDLEPDQRHMLDVVIDSAGALLAIIDEILDFSKIEAGRIVLEAVDLSLVQLIERVADLLAPKAEQKGLDLLCWTEPGIPDHFDGDPNRLRQILVNLAGNAIKFTETGHVTIHASLSVADVPDPSDPGAPRWIRFEVRDTGIGMTESQLARLFQPFSQADSSTQRRFGGTGLGLSISHTLVDVMGGRIGVDSHPGAGTLFWFEVPLRPRPERRALDPHPIAGARVLTISDSAPGRDLLERILLWGEAAPVMTADMDAARAALMHALVQDRPFDAVIVDRHVDGAPGARRLEEIRRLGGATPPPVLMVVPRGSRETSRIGELTGVSGVIGWPLHRYEMTFTLSVALGRTPPDAVCPWRRRSSDKPIGGGIGHFIAPDRATAETAGCVVLLAEDNPTNQTVIRMLMERLGLVADLAGDGREALKLFETHPYGLVLTDCHMPEMDGYDLTERIRAHETEARDARRTPVVALTADAIAGTARQCLDRGMDDYLTKPVAIADLEAAIAKWLPQALELRRPRMAAPPLPEPQPDPQPEAAAAPSPATAPPDADASNSAPSPGCGEPVLDTAYMLDLVGGDATMLKGLLEEFVSATAGDVDAAEAAFADGRLSDAQKAVHAVSGAARSAGAGHLGALCKRIEAALLEGDPETARRLKDGIRPAFEAAAAAIRAL</sequence>
<reference evidence="19 20" key="1">
    <citation type="submission" date="2019-10" db="EMBL/GenBank/DDBJ databases">
        <title>Draft whole-genome sequence of the purple nonsulfur photosynthetic bacterium Roseospira navarrensis DSM 15114.</title>
        <authorList>
            <person name="Kyndt J.A."/>
            <person name="Meyer T.E."/>
        </authorList>
    </citation>
    <scope>NUCLEOTIDE SEQUENCE [LARGE SCALE GENOMIC DNA]</scope>
    <source>
        <strain evidence="19 20">DSM 15114</strain>
    </source>
</reference>
<dbReference type="InterPro" id="IPR000014">
    <property type="entry name" value="PAS"/>
</dbReference>
<dbReference type="CDD" id="cd17546">
    <property type="entry name" value="REC_hyHK_CKI1_RcsC-like"/>
    <property type="match status" value="1"/>
</dbReference>
<feature type="domain" description="Response regulatory" evidence="16">
    <location>
        <begin position="727"/>
        <end position="848"/>
    </location>
</feature>
<keyword evidence="6" id="KW-0418">Kinase</keyword>
<evidence type="ECO:0000313" key="20">
    <source>
        <dbReference type="Proteomes" id="UP000434582"/>
    </source>
</evidence>
<proteinExistence type="predicted"/>
<dbReference type="SUPFAM" id="SSF52172">
    <property type="entry name" value="CheY-like"/>
    <property type="match status" value="2"/>
</dbReference>
<evidence type="ECO:0000256" key="9">
    <source>
        <dbReference type="ARBA" id="ARBA00064003"/>
    </source>
</evidence>
<organism evidence="19 20">
    <name type="scientific">Roseospira navarrensis</name>
    <dbReference type="NCBI Taxonomy" id="140058"/>
    <lineage>
        <taxon>Bacteria</taxon>
        <taxon>Pseudomonadati</taxon>
        <taxon>Pseudomonadota</taxon>
        <taxon>Alphaproteobacteria</taxon>
        <taxon>Rhodospirillales</taxon>
        <taxon>Rhodospirillaceae</taxon>
        <taxon>Roseospira</taxon>
    </lineage>
</organism>
<evidence type="ECO:0000259" key="18">
    <source>
        <dbReference type="PROSITE" id="PS50894"/>
    </source>
</evidence>
<dbReference type="Pfam" id="PF00512">
    <property type="entry name" value="HisKA"/>
    <property type="match status" value="1"/>
</dbReference>
<evidence type="ECO:0000259" key="15">
    <source>
        <dbReference type="PROSITE" id="PS50109"/>
    </source>
</evidence>
<dbReference type="Gene3D" id="1.20.120.160">
    <property type="entry name" value="HPT domain"/>
    <property type="match status" value="1"/>
</dbReference>
<dbReference type="GO" id="GO:0000155">
    <property type="term" value="F:phosphorelay sensor kinase activity"/>
    <property type="evidence" value="ECO:0007669"/>
    <property type="project" value="InterPro"/>
</dbReference>
<feature type="region of interest" description="Disordered" evidence="14">
    <location>
        <begin position="1"/>
        <end position="22"/>
    </location>
</feature>
<dbReference type="SUPFAM" id="SSF47384">
    <property type="entry name" value="Homodimeric domain of signal transducing histidine kinase"/>
    <property type="match status" value="1"/>
</dbReference>
<dbReference type="Pfam" id="PF00072">
    <property type="entry name" value="Response_reg"/>
    <property type="match status" value="1"/>
</dbReference>
<dbReference type="PROSITE" id="PS50110">
    <property type="entry name" value="RESPONSE_REGULATORY"/>
    <property type="match status" value="2"/>
</dbReference>
<dbReference type="PROSITE" id="PS50112">
    <property type="entry name" value="PAS"/>
    <property type="match status" value="2"/>
</dbReference>
<dbReference type="SUPFAM" id="SSF55874">
    <property type="entry name" value="ATPase domain of HSP90 chaperone/DNA topoisomerase II/histidine kinase"/>
    <property type="match status" value="1"/>
</dbReference>
<dbReference type="CDD" id="cd16922">
    <property type="entry name" value="HATPase_EvgS-ArcB-TorS-like"/>
    <property type="match status" value="1"/>
</dbReference>
<feature type="modified residue" description="4-aspartylphosphate" evidence="12">
    <location>
        <position position="938"/>
    </location>
</feature>
<dbReference type="FunFam" id="1.10.287.130:FF:000002">
    <property type="entry name" value="Two-component osmosensing histidine kinase"/>
    <property type="match status" value="1"/>
</dbReference>
<comment type="catalytic activity">
    <reaction evidence="1">
        <text>ATP + protein L-histidine = ADP + protein N-phospho-L-histidine.</text>
        <dbReference type="EC" id="2.7.13.3"/>
    </reaction>
</comment>
<comment type="caution">
    <text evidence="19">The sequence shown here is derived from an EMBL/GenBank/DDBJ whole genome shotgun (WGS) entry which is preliminary data.</text>
</comment>
<keyword evidence="20" id="KW-1185">Reference proteome</keyword>
<dbReference type="EMBL" id="WIVE01000073">
    <property type="protein sequence ID" value="MQX38138.1"/>
    <property type="molecule type" value="Genomic_DNA"/>
</dbReference>
<keyword evidence="13" id="KW-0175">Coiled coil</keyword>
<feature type="compositionally biased region" description="Low complexity" evidence="14">
    <location>
        <begin position="1034"/>
        <end position="1058"/>
    </location>
</feature>
<feature type="modified residue" description="Phosphohistidine" evidence="11">
    <location>
        <position position="1116"/>
    </location>
</feature>
<feature type="domain" description="HPt" evidence="18">
    <location>
        <begin position="1077"/>
        <end position="1170"/>
    </location>
</feature>
<feature type="domain" description="PAS" evidence="17">
    <location>
        <begin position="35"/>
        <end position="79"/>
    </location>
</feature>
<dbReference type="InterPro" id="IPR003661">
    <property type="entry name" value="HisK_dim/P_dom"/>
</dbReference>
<evidence type="ECO:0000256" key="8">
    <source>
        <dbReference type="ARBA" id="ARBA00023012"/>
    </source>
</evidence>
<dbReference type="InterPro" id="IPR035965">
    <property type="entry name" value="PAS-like_dom_sf"/>
</dbReference>
<evidence type="ECO:0000256" key="7">
    <source>
        <dbReference type="ARBA" id="ARBA00022840"/>
    </source>
</evidence>
<feature type="compositionally biased region" description="Pro residues" evidence="14">
    <location>
        <begin position="1021"/>
        <end position="1033"/>
    </location>
</feature>
<dbReference type="GO" id="GO:0006355">
    <property type="term" value="P:regulation of DNA-templated transcription"/>
    <property type="evidence" value="ECO:0007669"/>
    <property type="project" value="InterPro"/>
</dbReference>
<evidence type="ECO:0000256" key="6">
    <source>
        <dbReference type="ARBA" id="ARBA00022777"/>
    </source>
</evidence>
<dbReference type="SUPFAM" id="SSF47226">
    <property type="entry name" value="Histidine-containing phosphotransfer domain, HPT domain"/>
    <property type="match status" value="1"/>
</dbReference>
<evidence type="ECO:0000256" key="1">
    <source>
        <dbReference type="ARBA" id="ARBA00000085"/>
    </source>
</evidence>
<evidence type="ECO:0000256" key="5">
    <source>
        <dbReference type="ARBA" id="ARBA00022741"/>
    </source>
</evidence>
<dbReference type="InterPro" id="IPR011006">
    <property type="entry name" value="CheY-like_superfamily"/>
</dbReference>
<dbReference type="Gene3D" id="3.30.565.10">
    <property type="entry name" value="Histidine kinase-like ATPase, C-terminal domain"/>
    <property type="match status" value="1"/>
</dbReference>
<dbReference type="Pfam" id="PF01627">
    <property type="entry name" value="Hpt"/>
    <property type="match status" value="1"/>
</dbReference>
<keyword evidence="3 12" id="KW-0597">Phosphoprotein</keyword>
<dbReference type="Gene3D" id="3.30.450.20">
    <property type="entry name" value="PAS domain"/>
    <property type="match status" value="3"/>
</dbReference>
<evidence type="ECO:0000256" key="11">
    <source>
        <dbReference type="PROSITE-ProRule" id="PRU00110"/>
    </source>
</evidence>
<dbReference type="InterPro" id="IPR005467">
    <property type="entry name" value="His_kinase_dom"/>
</dbReference>
<keyword evidence="7" id="KW-0067">ATP-binding</keyword>
<dbReference type="OrthoDB" id="7346568at2"/>
<dbReference type="EC" id="2.7.13.3" evidence="2"/>
<dbReference type="InterPro" id="IPR008207">
    <property type="entry name" value="Sig_transdc_His_kin_Hpt_dom"/>
</dbReference>
<feature type="compositionally biased region" description="Low complexity" evidence="14">
    <location>
        <begin position="1"/>
        <end position="18"/>
    </location>
</feature>
<dbReference type="SMART" id="SM00091">
    <property type="entry name" value="PAS"/>
    <property type="match status" value="3"/>
</dbReference>
<keyword evidence="8" id="KW-0902">Two-component regulatory system</keyword>